<evidence type="ECO:0000313" key="1">
    <source>
        <dbReference type="EMBL" id="KNC80466.1"/>
    </source>
</evidence>
<dbReference type="Proteomes" id="UP000054560">
    <property type="component" value="Unassembled WGS sequence"/>
</dbReference>
<dbReference type="OrthoDB" id="425354at2759"/>
<dbReference type="GeneID" id="25907673"/>
<proteinExistence type="predicted"/>
<keyword evidence="2" id="KW-1185">Reference proteome</keyword>
<protein>
    <submittedName>
        <fullName evidence="1">Uncharacterized protein</fullName>
    </submittedName>
</protein>
<organism evidence="1 2">
    <name type="scientific">Sphaeroforma arctica JP610</name>
    <dbReference type="NCBI Taxonomy" id="667725"/>
    <lineage>
        <taxon>Eukaryota</taxon>
        <taxon>Ichthyosporea</taxon>
        <taxon>Ichthyophonida</taxon>
        <taxon>Sphaeroforma</taxon>
    </lineage>
</organism>
<dbReference type="Gene3D" id="2.40.128.20">
    <property type="match status" value="1"/>
</dbReference>
<sequence length="162" mass="19012">MTDITALDCFKGRWILDKEHSEGVEPLLKDGGVNMLKRKTLCALNIDLELQVVCEGDKVFVSEVQYTAFVNMINKMELGMYNEYKGWTDYHDDAFSVYCKKQAKWDAATGRIWMHAVSTKKHEGHYDWVEERWVENKQLHWNTTQNYKGKVTTNNRIFIIKP</sequence>
<gene>
    <name evidence="1" type="ORF">SARC_07169</name>
</gene>
<dbReference type="SUPFAM" id="SSF50814">
    <property type="entry name" value="Lipocalins"/>
    <property type="match status" value="1"/>
</dbReference>
<name>A0A0L0FV81_9EUKA</name>
<reference evidence="1 2" key="1">
    <citation type="submission" date="2011-02" db="EMBL/GenBank/DDBJ databases">
        <title>The Genome Sequence of Sphaeroforma arctica JP610.</title>
        <authorList>
            <consortium name="The Broad Institute Genome Sequencing Platform"/>
            <person name="Russ C."/>
            <person name="Cuomo C."/>
            <person name="Young S.K."/>
            <person name="Zeng Q."/>
            <person name="Gargeya S."/>
            <person name="Alvarado L."/>
            <person name="Berlin A."/>
            <person name="Chapman S.B."/>
            <person name="Chen Z."/>
            <person name="Freedman E."/>
            <person name="Gellesch M."/>
            <person name="Goldberg J."/>
            <person name="Griggs A."/>
            <person name="Gujja S."/>
            <person name="Heilman E."/>
            <person name="Heiman D."/>
            <person name="Howarth C."/>
            <person name="Mehta T."/>
            <person name="Neiman D."/>
            <person name="Pearson M."/>
            <person name="Roberts A."/>
            <person name="Saif S."/>
            <person name="Shea T."/>
            <person name="Shenoy N."/>
            <person name="Sisk P."/>
            <person name="Stolte C."/>
            <person name="Sykes S."/>
            <person name="White J."/>
            <person name="Yandava C."/>
            <person name="Burger G."/>
            <person name="Gray M.W."/>
            <person name="Holland P.W.H."/>
            <person name="King N."/>
            <person name="Lang F.B.F."/>
            <person name="Roger A.J."/>
            <person name="Ruiz-Trillo I."/>
            <person name="Haas B."/>
            <person name="Nusbaum C."/>
            <person name="Birren B."/>
        </authorList>
    </citation>
    <scope>NUCLEOTIDE SEQUENCE [LARGE SCALE GENOMIC DNA]</scope>
    <source>
        <strain evidence="1 2">JP610</strain>
    </source>
</reference>
<dbReference type="AlphaFoldDB" id="A0A0L0FV81"/>
<dbReference type="EMBL" id="KQ242146">
    <property type="protein sequence ID" value="KNC80466.1"/>
    <property type="molecule type" value="Genomic_DNA"/>
</dbReference>
<accession>A0A0L0FV81</accession>
<dbReference type="RefSeq" id="XP_014154368.1">
    <property type="nucleotide sequence ID" value="XM_014298893.1"/>
</dbReference>
<evidence type="ECO:0000313" key="2">
    <source>
        <dbReference type="Proteomes" id="UP000054560"/>
    </source>
</evidence>
<dbReference type="InterPro" id="IPR012674">
    <property type="entry name" value="Calycin"/>
</dbReference>